<dbReference type="EMBL" id="MFGO01000033">
    <property type="protein sequence ID" value="OGF40217.1"/>
    <property type="molecule type" value="Genomic_DNA"/>
</dbReference>
<evidence type="ECO:0000256" key="2">
    <source>
        <dbReference type="PIRSR" id="PIRSR001359-3"/>
    </source>
</evidence>
<dbReference type="CDD" id="cd00947">
    <property type="entry name" value="TBP_aldolase_IIB"/>
    <property type="match status" value="1"/>
</dbReference>
<dbReference type="InterPro" id="IPR013785">
    <property type="entry name" value="Aldolase_TIM"/>
</dbReference>
<feature type="binding site" evidence="2">
    <location>
        <position position="135"/>
    </location>
    <ligand>
        <name>Zn(2+)</name>
        <dbReference type="ChEBI" id="CHEBI:29105"/>
        <label>2</label>
    </ligand>
</feature>
<dbReference type="GO" id="GO:0008270">
    <property type="term" value="F:zinc ion binding"/>
    <property type="evidence" value="ECO:0007669"/>
    <property type="project" value="InterPro"/>
</dbReference>
<dbReference type="PANTHER" id="PTHR30304">
    <property type="entry name" value="D-TAGATOSE-1,6-BISPHOSPHATE ALDOLASE"/>
    <property type="match status" value="1"/>
</dbReference>
<dbReference type="PANTHER" id="PTHR30304:SF0">
    <property type="entry name" value="D-TAGATOSE-1,6-BISPHOSPHATE ALDOLASE SUBUNIT GATY-RELATED"/>
    <property type="match status" value="1"/>
</dbReference>
<dbReference type="Proteomes" id="UP000177579">
    <property type="component" value="Unassembled WGS sequence"/>
</dbReference>
<reference evidence="3 4" key="1">
    <citation type="journal article" date="2016" name="Nat. Commun.">
        <title>Thousands of microbial genomes shed light on interconnected biogeochemical processes in an aquifer system.</title>
        <authorList>
            <person name="Anantharaman K."/>
            <person name="Brown C.T."/>
            <person name="Hug L.A."/>
            <person name="Sharon I."/>
            <person name="Castelle C.J."/>
            <person name="Probst A.J."/>
            <person name="Thomas B.C."/>
            <person name="Singh A."/>
            <person name="Wilkins M.J."/>
            <person name="Karaoz U."/>
            <person name="Brodie E.L."/>
            <person name="Williams K.H."/>
            <person name="Hubbard S.S."/>
            <person name="Banfield J.F."/>
        </authorList>
    </citation>
    <scope>NUCLEOTIDE SEQUENCE [LARGE SCALE GENOMIC DNA]</scope>
</reference>
<name>A0A1F5TMZ3_9BACT</name>
<evidence type="ECO:0000256" key="1">
    <source>
        <dbReference type="PIRSR" id="PIRSR001359-1"/>
    </source>
</evidence>
<feature type="binding site" evidence="2">
    <location>
        <position position="105"/>
    </location>
    <ligand>
        <name>Zn(2+)</name>
        <dbReference type="ChEBI" id="CHEBI:29105"/>
        <label>2</label>
    </ligand>
</feature>
<dbReference type="NCBIfam" id="TIGR00167">
    <property type="entry name" value="cbbA"/>
    <property type="match status" value="1"/>
</dbReference>
<dbReference type="PROSITE" id="PS00602">
    <property type="entry name" value="ALDOLASE_CLASS_II_1"/>
    <property type="match status" value="1"/>
</dbReference>
<evidence type="ECO:0008006" key="5">
    <source>
        <dbReference type="Google" id="ProtNLM"/>
    </source>
</evidence>
<comment type="caution">
    <text evidence="3">The sequence shown here is derived from an EMBL/GenBank/DDBJ whole genome shotgun (WGS) entry which is preliminary data.</text>
</comment>
<evidence type="ECO:0000313" key="4">
    <source>
        <dbReference type="Proteomes" id="UP000177579"/>
    </source>
</evidence>
<feature type="binding site" evidence="2">
    <location>
        <position position="208"/>
    </location>
    <ligand>
        <name>Zn(2+)</name>
        <dbReference type="ChEBI" id="CHEBI:29105"/>
        <label>1</label>
        <note>catalytic</note>
    </ligand>
</feature>
<dbReference type="AlphaFoldDB" id="A0A1F5TMZ3"/>
<dbReference type="SUPFAM" id="SSF51569">
    <property type="entry name" value="Aldolase"/>
    <property type="match status" value="1"/>
</dbReference>
<dbReference type="PIRSF" id="PIRSF001359">
    <property type="entry name" value="F_bP_aldolase_II"/>
    <property type="match status" value="1"/>
</dbReference>
<feature type="active site" description="Proton donor" evidence="1">
    <location>
        <position position="83"/>
    </location>
</feature>
<keyword evidence="2" id="KW-0862">Zinc</keyword>
<organism evidence="3 4">
    <name type="scientific">Candidatus Falkowbacteria bacterium RIFOXYD2_FULL_34_120</name>
    <dbReference type="NCBI Taxonomy" id="1798007"/>
    <lineage>
        <taxon>Bacteria</taxon>
        <taxon>Candidatus Falkowiibacteriota</taxon>
    </lineage>
</organism>
<dbReference type="GO" id="GO:0016832">
    <property type="term" value="F:aldehyde-lyase activity"/>
    <property type="evidence" value="ECO:0007669"/>
    <property type="project" value="InterPro"/>
</dbReference>
<dbReference type="Gene3D" id="3.20.20.70">
    <property type="entry name" value="Aldolase class I"/>
    <property type="match status" value="1"/>
</dbReference>
<gene>
    <name evidence="3" type="ORF">A2531_04660</name>
</gene>
<comment type="cofactor">
    <cofactor evidence="2">
        <name>Zn(2+)</name>
        <dbReference type="ChEBI" id="CHEBI:29105"/>
    </cofactor>
    <text evidence="2">Binds 2 Zn(2+) ions per subunit. One is catalytic and the other provides a structural contribution.</text>
</comment>
<keyword evidence="2" id="KW-0479">Metal-binding</keyword>
<sequence length="292" mass="31349">MLVHIKDIIRESQEGGYAVGAFNVHNLESVLGVAQAAVRAKSPAIIQVSSGAIKYMGIKPITHIVSTVAKNIATFVPIALHLDHGKTFDAVFECIKSGFSSVHIDASYLPLDENISLTKSVVETAHRQGVWVQGEVGSMIGGHGKISGEIKNIPIAKLEDVVRFVKETGVDTIAAAIGTAHGVYDNEDILIDLLRDIKRKTKIPFVLHGGSGVNPDKIRAAIKEGVDIINIGSDIKIAFTSTLKKICAENPDETDPRNLLSPTIKAVEDAVVKQMELFGSAGRVNIDENMQT</sequence>
<dbReference type="GO" id="GO:0005975">
    <property type="term" value="P:carbohydrate metabolic process"/>
    <property type="evidence" value="ECO:0007669"/>
    <property type="project" value="InterPro"/>
</dbReference>
<proteinExistence type="predicted"/>
<evidence type="ECO:0000313" key="3">
    <source>
        <dbReference type="EMBL" id="OGF40217.1"/>
    </source>
</evidence>
<dbReference type="Pfam" id="PF01116">
    <property type="entry name" value="F_bP_aldolase"/>
    <property type="match status" value="1"/>
</dbReference>
<dbReference type="InterPro" id="IPR050246">
    <property type="entry name" value="Class_II_FBP_aldolase"/>
</dbReference>
<protein>
    <recommendedName>
        <fullName evidence="5">Fructose-1,6-bisphosphate aldolase, class II</fullName>
    </recommendedName>
</protein>
<dbReference type="InterPro" id="IPR000771">
    <property type="entry name" value="FBA_II"/>
</dbReference>
<feature type="binding site" evidence="2">
    <location>
        <position position="84"/>
    </location>
    <ligand>
        <name>Zn(2+)</name>
        <dbReference type="ChEBI" id="CHEBI:29105"/>
        <label>1</label>
        <note>catalytic</note>
    </ligand>
</feature>
<accession>A0A1F5TMZ3</accession>
<feature type="binding site" evidence="2">
    <location>
        <position position="181"/>
    </location>
    <ligand>
        <name>Zn(2+)</name>
        <dbReference type="ChEBI" id="CHEBI:29105"/>
        <label>1</label>
        <note>catalytic</note>
    </ligand>
</feature>